<dbReference type="NCBIfam" id="TIGR04131">
    <property type="entry name" value="Bac_Flav_CTERM"/>
    <property type="match status" value="1"/>
</dbReference>
<evidence type="ECO:0000313" key="3">
    <source>
        <dbReference type="Proteomes" id="UP000270224"/>
    </source>
</evidence>
<dbReference type="EMBL" id="RJUG01000003">
    <property type="protein sequence ID" value="ROI09163.1"/>
    <property type="molecule type" value="Genomic_DNA"/>
</dbReference>
<proteinExistence type="predicted"/>
<evidence type="ECO:0008006" key="4">
    <source>
        <dbReference type="Google" id="ProtNLM"/>
    </source>
</evidence>
<gene>
    <name evidence="2" type="ORF">EGI11_07065</name>
</gene>
<keyword evidence="1" id="KW-0732">Signal</keyword>
<feature type="signal peptide" evidence="1">
    <location>
        <begin position="1"/>
        <end position="23"/>
    </location>
</feature>
<feature type="chain" id="PRO_5018248893" description="Gliding motility-associated C-terminal domain-containing protein" evidence="1">
    <location>
        <begin position="24"/>
        <end position="1405"/>
    </location>
</feature>
<dbReference type="Pfam" id="PF13585">
    <property type="entry name" value="CHU_C"/>
    <property type="match status" value="1"/>
</dbReference>
<reference evidence="3" key="1">
    <citation type="submission" date="2018-11" db="EMBL/GenBank/DDBJ databases">
        <title>Proposal to divide the Flavobacteriaceae and reorganize its genera based on Amino Acid Identity values calculated from whole genome sequences.</title>
        <authorList>
            <person name="Nicholson A.C."/>
            <person name="Gulvik C.A."/>
            <person name="Whitney A.M."/>
            <person name="Humrighouse B.W."/>
            <person name="Bell M."/>
            <person name="Holmens B."/>
            <person name="Steigerwalt A."/>
            <person name="Villarma A."/>
            <person name="Sheth M."/>
            <person name="Batra D."/>
            <person name="Pryor J."/>
            <person name="Bernardet J.-F."/>
            <person name="Hugo C."/>
            <person name="Kampfer P."/>
            <person name="Newman J."/>
            <person name="Mcquiston J.R."/>
        </authorList>
    </citation>
    <scope>NUCLEOTIDE SEQUENCE [LARGE SCALE GENOMIC DNA]</scope>
    <source>
        <strain evidence="3">H3056</strain>
    </source>
</reference>
<dbReference type="Proteomes" id="UP000270224">
    <property type="component" value="Unassembled WGS sequence"/>
</dbReference>
<accession>A0A3N0WW12</accession>
<organism evidence="2 3">
    <name type="scientific">Kaistella daneshvariae</name>
    <dbReference type="NCBI Taxonomy" id="2487074"/>
    <lineage>
        <taxon>Bacteria</taxon>
        <taxon>Pseudomonadati</taxon>
        <taxon>Bacteroidota</taxon>
        <taxon>Flavobacteriia</taxon>
        <taxon>Flavobacteriales</taxon>
        <taxon>Weeksellaceae</taxon>
        <taxon>Chryseobacterium group</taxon>
        <taxon>Kaistella</taxon>
    </lineage>
</organism>
<comment type="caution">
    <text evidence="2">The sequence shown here is derived from an EMBL/GenBank/DDBJ whole genome shotgun (WGS) entry which is preliminary data.</text>
</comment>
<dbReference type="OrthoDB" id="9765926at2"/>
<sequence>MPKKVFFLLTLLLFNIQFYGQQASLVPKIIDSLGNDKATVDCSYPLTGSCLKLQVKDIPTVYETTSYAMSSVPYVPAAPYTSGTKLNADADDTFINKLTIPFGFCYFGNVYNEVVVGSNGMLAFNTAQVGNQNYPNVMSPNPSITLPHNSIFGVYSDLFFSKNDESEIYYQVVGTAPSRKFIVSFYKGTIVGCEVTSTTQIVLHEGSNIIEIFVEDKPAPCDGAKFKNSLLGISNSDGTVGYSPEERNTGVWGAKKEGWRFTPAGGEVVPMLTWYNSAKQLVGTGQKVTVCPTKSDVYTVKIEYPVCGSAANILQDEFPVTYAVDFPVLNNYSFVYCSGSSPTVNLNDFTKNLTTQDPSNFNFTFYATREDAKDGINPIPTDYTVNNTPVYVRAENKTDAGCFQTALLNLSTIGASLLTNTVNVCDINNNGVENNYDLTILDTQLFNLPIQGTIRYFLTAADATANTNEVKIANLKEGTQLYIRYETSSCFHVFDPVSVHFVKSPDVPAEVNYPAFTVCDELRDYSEPFNFPANVGPLLNADPRAVLSYYEDSRDAYAGVPSKLKTIHEGQYPVYVRVQIPGDLCFSVATVNFDIKFNKVESVNITTKICFTGTPTEMSVDLALSALGMLKQSPIGITNGYFATLQDAIENKNPISPQQTVIINGSFVSKAFYVRFTDQTGCFAVKKLELNLIRITVNANPVVCDFYQDGQENILLSTLNGQVVGGQDVTLTYFASRADADANTNPITSAVIKTGNNKVFIRMVSSCAMEVKEINVKLVSTPVVVPTYAPDFGTVCDNNNDGVELFNISQFQSKIYTGTEKVTYNYYTGYNAANNTLTGLISNPTAFPANGDVTVYVKVTGPGGCFSVSTLNIKIHFKPTIVLTQKATLEKCDFELDANETFDLTAGIPLLFSPEKNTYTIDDLVVTYYKTRADAEKGQRKISSTFKTSANGITTLWARFTSSSQSCYSVSQLDLFTAYPPKARDAQITGLCDNNFDGLYEVDLTAYTDRMIFGTAVKDYTFTFFRTQSEAQSFSSTPIANPSNFTFPSTLTRLWVRVENVPGCFDIAFIDLKYGTKVPINKGPFNLNPCDAGNNKTETVDLTQLQTKIYGSQATFEYYESNEDLANGKQIATPSSYIYTATAAPKKVIVKVLAPGFCAEKTEINLSLRQSPVFSVADQYFCLQEPANFRPNFSGLNITKFEWLDPSGKVVSTTDKLLNVVVAGRYKINVTAANGCTFSTEFNAIPYIVPVIKSVTLNGNIFTVTAIGDRPMLYSSDGVNFQSSNLFNADNLPFGVTQFFVRYADSACFSDAKNGLKLHNTFTPNADGINDTWVIDQLDLFNGEKLNLKVFNRYQEKIFEQESATRLEWDGKNLSRVVATDSYWYVLTLPDGTIYTGWVLLKNRN</sequence>
<protein>
    <recommendedName>
        <fullName evidence="4">Gliding motility-associated C-terminal domain-containing protein</fullName>
    </recommendedName>
</protein>
<dbReference type="InterPro" id="IPR026341">
    <property type="entry name" value="T9SS_type_B"/>
</dbReference>
<evidence type="ECO:0000256" key="1">
    <source>
        <dbReference type="SAM" id="SignalP"/>
    </source>
</evidence>
<name>A0A3N0WW12_9FLAO</name>
<evidence type="ECO:0000313" key="2">
    <source>
        <dbReference type="EMBL" id="ROI09163.1"/>
    </source>
</evidence>
<dbReference type="RefSeq" id="WP_123265744.1">
    <property type="nucleotide sequence ID" value="NZ_RJUG01000003.1"/>
</dbReference>